<dbReference type="InterPro" id="IPR036412">
    <property type="entry name" value="HAD-like_sf"/>
</dbReference>
<dbReference type="Gene3D" id="3.30.1520.10">
    <property type="entry name" value="Phox-like domain"/>
    <property type="match status" value="1"/>
</dbReference>
<dbReference type="CDD" id="cd03788">
    <property type="entry name" value="GT20_TPS"/>
    <property type="match status" value="1"/>
</dbReference>
<dbReference type="GO" id="GO:0035091">
    <property type="term" value="F:phosphatidylinositol binding"/>
    <property type="evidence" value="ECO:0007669"/>
    <property type="project" value="InterPro"/>
</dbReference>
<dbReference type="Gene3D" id="3.40.50.2000">
    <property type="entry name" value="Glycogen Phosphorylase B"/>
    <property type="match status" value="2"/>
</dbReference>
<comment type="similarity">
    <text evidence="1">In the N-terminal section; belongs to the glycosyltransferase 20 family.</text>
</comment>
<dbReference type="InterPro" id="IPR036871">
    <property type="entry name" value="PX_dom_sf"/>
</dbReference>
<sequence>MSQKAAGGPQMPPVGTTLIGAPSSTLQFEVDETTRETDEKGWPYTAYRITTTYQGRTFTVFRRFREVRDLHEQLKPFCPGLPAIFPMWPNVFNRFAADVVDGRKSRIAEYLRQVMSALRGNPVPTVLRAFLQLPAAEETEAADSAGPMLPQSQLEPTDTVILVAYQLPLIVHRADNGWHVEWDEDSVLNKHGLNLQMRVLWVGCVSATVHKSEQEGLSDLLYEQFNCVPVFLDEELTSDFYHGFCRSYLRPILHNQLPLPTENNPFSDKRWRAYCTANRKFAEKVMEVYEPGYMVWVHDYHLILLPSYILRRHHTAHIGLFLHSPFPASDVFRSIAMREELLRAMLNADLIGFLLFEYTRNFLTSCKRLLGLEYEFKRGGFLGVEYGGRHVMVQVSTFGVSPSQLSLHLHADAQARAASELTAMSNAVAKKATPRGAPVVLAAVDYLDRFKGVQLKLLAWEALLKNYPKYQTGYVLVQILVASRNQMKLVTDAQLVREEIELIAKRINETYPGTVYLEEKTNLSTAGRVALWLRSAVIVYTAVREAVNAHPLEYIMARSLANVPAGVTIMSEFSGFSRVLNGTLQINPWNEGQLQAALDQALQMHSVEIEGRAKKNLEHITTNTAEDWARRFLIDLKSMVRKPEEHWMAVGFGLASFRMVGMGIDFKALDTQQVLLSYRQATQRVVLLDWGGTLSPADTAFYDMREQSLYELPESVLSALRILCADPANHVMIISGLGRDKVQAAFGSVPNLSLAVEHGFSYRIKGGQWVQLLPGVDTSWREIAEAIMAVYTTRTNGSFIQRKGSSVTWNHQNADPEFGAMQARELQYHLQGVLAAFPVVVRIGKGYVEACPKGIDKGIMAERFLDVVQSADPRRAQPVEFVLCIGDDSSDELMFSALHNKFGQRPADVDLYTATVGRKPSCATAYMGDHTDVVELLKMLSSLNNSQNKRFASMGDLTSLEHSFGGVDGGRAARGTKHGLAARTRSIANTNDARGRAPLLRQADSLDMLPRGRSMNLA</sequence>
<dbReference type="InterPro" id="IPR023214">
    <property type="entry name" value="HAD_sf"/>
</dbReference>
<comment type="similarity">
    <text evidence="2">In the C-terminal section; belongs to the trehalose phosphatase family.</text>
</comment>
<evidence type="ECO:0000259" key="3">
    <source>
        <dbReference type="PROSITE" id="PS50195"/>
    </source>
</evidence>
<dbReference type="EMBL" id="HBIZ01018171">
    <property type="protein sequence ID" value="CAE0758762.1"/>
    <property type="molecule type" value="Transcribed_RNA"/>
</dbReference>
<organism evidence="4">
    <name type="scientific">Chrysotila carterae</name>
    <name type="common">Marine alga</name>
    <name type="synonym">Syracosphaera carterae</name>
    <dbReference type="NCBI Taxonomy" id="13221"/>
    <lineage>
        <taxon>Eukaryota</taxon>
        <taxon>Haptista</taxon>
        <taxon>Haptophyta</taxon>
        <taxon>Prymnesiophyceae</taxon>
        <taxon>Isochrysidales</taxon>
        <taxon>Isochrysidaceae</taxon>
        <taxon>Chrysotila</taxon>
    </lineage>
</organism>
<dbReference type="PROSITE" id="PS50195">
    <property type="entry name" value="PX"/>
    <property type="match status" value="1"/>
</dbReference>
<dbReference type="FunFam" id="3.40.50.2000:FF:000079">
    <property type="entry name" value="Trehalose-6-phosphate synthase 8"/>
    <property type="match status" value="1"/>
</dbReference>
<dbReference type="GO" id="GO:0004805">
    <property type="term" value="F:trehalose-phosphatase activity"/>
    <property type="evidence" value="ECO:0007669"/>
    <property type="project" value="TreeGrafter"/>
</dbReference>
<dbReference type="InterPro" id="IPR003337">
    <property type="entry name" value="Trehalose_PPase"/>
</dbReference>
<dbReference type="InterPro" id="IPR001683">
    <property type="entry name" value="PX_dom"/>
</dbReference>
<dbReference type="NCBIfam" id="TIGR00685">
    <property type="entry name" value="T6PP"/>
    <property type="match status" value="1"/>
</dbReference>
<dbReference type="PANTHER" id="PTHR10788">
    <property type="entry name" value="TREHALOSE-6-PHOSPHATE SYNTHASE"/>
    <property type="match status" value="1"/>
</dbReference>
<dbReference type="SMART" id="SM00312">
    <property type="entry name" value="PX"/>
    <property type="match status" value="1"/>
</dbReference>
<dbReference type="PANTHER" id="PTHR10788:SF94">
    <property type="entry name" value="ALPHA,ALPHA-TREHALOSE-PHOSPHATE SYNTHASE [UDP-FORMING] 5"/>
    <property type="match status" value="1"/>
</dbReference>
<gene>
    <name evidence="4" type="ORF">PCAR00345_LOCUS11356</name>
</gene>
<feature type="domain" description="PX" evidence="3">
    <location>
        <begin position="25"/>
        <end position="137"/>
    </location>
</feature>
<name>A0A7S4EX13_CHRCT</name>
<dbReference type="SUPFAM" id="SSF56784">
    <property type="entry name" value="HAD-like"/>
    <property type="match status" value="1"/>
</dbReference>
<dbReference type="SUPFAM" id="SSF53756">
    <property type="entry name" value="UDP-Glycosyltransferase/glycogen phosphorylase"/>
    <property type="match status" value="1"/>
</dbReference>
<reference evidence="4" key="1">
    <citation type="submission" date="2021-01" db="EMBL/GenBank/DDBJ databases">
        <authorList>
            <person name="Corre E."/>
            <person name="Pelletier E."/>
            <person name="Niang G."/>
            <person name="Scheremetjew M."/>
            <person name="Finn R."/>
            <person name="Kale V."/>
            <person name="Holt S."/>
            <person name="Cochrane G."/>
            <person name="Meng A."/>
            <person name="Brown T."/>
            <person name="Cohen L."/>
        </authorList>
    </citation>
    <scope>NUCLEOTIDE SEQUENCE</scope>
    <source>
        <strain evidence="4">CCMP645</strain>
    </source>
</reference>
<dbReference type="FunFam" id="3.40.50.1000:FF:000052">
    <property type="entry name" value="Alpha,alpha-trehalose-phosphate synthase [UDP-forming] 6"/>
    <property type="match status" value="1"/>
</dbReference>
<accession>A0A7S4EX13</accession>
<dbReference type="SUPFAM" id="SSF64268">
    <property type="entry name" value="PX domain"/>
    <property type="match status" value="1"/>
</dbReference>
<proteinExistence type="inferred from homology"/>
<evidence type="ECO:0000256" key="1">
    <source>
        <dbReference type="ARBA" id="ARBA00005409"/>
    </source>
</evidence>
<dbReference type="Gene3D" id="3.40.50.1000">
    <property type="entry name" value="HAD superfamily/HAD-like"/>
    <property type="match status" value="2"/>
</dbReference>
<protein>
    <recommendedName>
        <fullName evidence="3">PX domain-containing protein</fullName>
    </recommendedName>
</protein>
<evidence type="ECO:0000256" key="2">
    <source>
        <dbReference type="ARBA" id="ARBA00006330"/>
    </source>
</evidence>
<dbReference type="Pfam" id="PF00787">
    <property type="entry name" value="PX"/>
    <property type="match status" value="1"/>
</dbReference>
<dbReference type="Pfam" id="PF00982">
    <property type="entry name" value="Glyco_transf_20"/>
    <property type="match status" value="1"/>
</dbReference>
<evidence type="ECO:0000313" key="4">
    <source>
        <dbReference type="EMBL" id="CAE0758762.1"/>
    </source>
</evidence>
<dbReference type="Pfam" id="PF02358">
    <property type="entry name" value="Trehalose_PPase"/>
    <property type="match status" value="1"/>
</dbReference>
<dbReference type="AlphaFoldDB" id="A0A7S4EX13"/>
<dbReference type="InterPro" id="IPR001830">
    <property type="entry name" value="Glyco_trans_20"/>
</dbReference>
<dbReference type="GO" id="GO:0005992">
    <property type="term" value="P:trehalose biosynthetic process"/>
    <property type="evidence" value="ECO:0007669"/>
    <property type="project" value="InterPro"/>
</dbReference>
<dbReference type="GO" id="GO:0005829">
    <property type="term" value="C:cytosol"/>
    <property type="evidence" value="ECO:0007669"/>
    <property type="project" value="TreeGrafter"/>
</dbReference>
<dbReference type="CDD" id="cd06093">
    <property type="entry name" value="PX_domain"/>
    <property type="match status" value="1"/>
</dbReference>